<feature type="domain" description="Ig-like" evidence="3">
    <location>
        <begin position="515"/>
        <end position="599"/>
    </location>
</feature>
<feature type="domain" description="Ig-like" evidence="3">
    <location>
        <begin position="1317"/>
        <end position="1418"/>
    </location>
</feature>
<evidence type="ECO:0000259" key="3">
    <source>
        <dbReference type="PROSITE" id="PS50835"/>
    </source>
</evidence>
<dbReference type="PANTHER" id="PTHR13817">
    <property type="entry name" value="TITIN"/>
    <property type="match status" value="1"/>
</dbReference>
<dbReference type="InterPro" id="IPR013098">
    <property type="entry name" value="Ig_I-set"/>
</dbReference>
<sequence>MKGLGIFHEFKFILMKHLYNQVLVCLLMLSVLSVSAQNFQQANKIAGAGYNKLYDATTDASDNFYAIGAFASTITVPQSFGGTSTLDKTFLIKYDPTGAVSWLKSITGSSVKGYRVAVDASGNVFIAGSLYGSSVFFDGFNAKYSLNGPSGTVPDGFIAKYDKNGFFIWARAIGSAARNDEIFDMTIDKDGDVYVVGYISTDAKVYGRDSALAQGPYGSDIVSQGGSPGLLDVVVAKFKNDGSYQWGFSLGSTTGAERGTSITVDQNKNVYVAGELYNSFDVDPGTGVTTIQESMPQGSGDIFIAKYSTTGSFLNVGQISGGSVEKVNRMHVGNSGVLNVAGSFVDYIDADISSGVQNLTANGDIGSDALIAAYDLNTFAPVFIQQMGGADVDDEAVSIKATASGEIYVTGFFAGSAVNFNPAGAALNLSSVGNKDVFIAKYNSSGVNQWAMGVGSATEDRGTAIDFNAAGFVYAGGYYTGTIGDFDPGAGTSTLTNLGQEDAFWAKYQECSGTPVITTQPVGKTVCAGAAINMTIAATGSGVTYQWKKGSANVVNGGAISGATSSSLSISPSVASDAGSYTVVVTSCGTSLTSSAALVVVNIPPAITTQPVSKSICSGDNTSFTVAATGTSLTYQWKLNNVAITNNAVYAGAQAATLNLVGATAAQAGDYTCVITGSCTPVVTSSIATLTVGAGISITTQPAATAACLGGAATFTTAASGSSLTYQWQKNGVNLVDGSSISGATTNSLTITGVVAGDATNYKAVITGSCGSITTSAVNLSVTSSPTISTQPLASQSICAGQSATISVVAVGGVSYQWRKNGTDLTNGGNVSGALTSSLLLTSVTSADAGTYTVLVTGACAPTALSNNSNLTINLLPAIGTQPTPLTRCAGANATFSITATGTGITYQWKRNGVDLADGGSVFGATTNSVTITGVTVSDAGNYTCTVSGTCSPAITSSPAALTVNSTASISSSPASATICEGQTKVFTLGTTGSGITYQWKKGSVNLVDGGNISGALTGSLTITGVTTTDAGSYSVTINNSCSGTLNSTAAVLTVNTLPVITSQPTDVTICGSSNVSFSVAATGTALTYQWKKGGVNLTDGGTISGSNSATLTITPAVAGDAGVYTCVVSGTCAPSATSSPANLAVGTVATIVTQPTDKVVCEGSSTSLAVTVTGGGISYQWKKNGVDLTNGPKVSGATTATLTLSTIDATFADSYTVVTGNTCSGFITSNPATITINALPAITVQPVSKSICAGASTSFSITATGAGLTYQWKKDGAALTDGGNIAGATTATLSLSSVTSADAGIYICVVNGTCPPAVTSTNATLTITSGSSIISQPVSKAACSGSSTVFVCDATGGSLTYQWKKDGVSLVDGGNISGAQTFTLTISSVTAADAGDYVCVISSACSAPLTSNTASLTVNASTTISSQPTNVTICESGGASFTVAATGTGLTYQWKKAGSLITGATAATYSIPAVTAADAGSYVADITSSCGVLSSNAATLTVNTPIVITTQPVSVSACPAESITFSVIATGNITAYKWQKNGVDLADGGNISGATTNILSISSISASDEDNYTVVLTAVCGTDVTSSSAALSLATAPVISAQPTNKLVCAGQTLTLTIGVTSGSSVTYQWQKDGINLINSGAISGATSATLTITNVSVADEGTYVCMVATSCSAPTSSDPAVVTTTISSSITQQPITANICNNQSVLFKITIAGAGIVYQWQFKANAATSYSDLTNGGKYSGVNTASLSIINSTASEVGSYRCMVTEVCGAVQYSAPAALIIDSPTIVQHPFPQSICIGQLAKFTVGATGSNLTYQWYKDGIALANAGRISGAKSATIMITSTTPADNGEYVCQVKGVCLPPATSQEGILTVSVCTSVIGSELNDNNVVIYPKPADVYATIEIKDNEGTDVSIAIFDAQGSLIKIIQQSIETVNTKINLNTAELPQGMYFVQIQIGDEFYTDKVEVIH</sequence>
<gene>
    <name evidence="4" type="ordered locus">CHU_0938</name>
</gene>
<dbReference type="InterPro" id="IPR003599">
    <property type="entry name" value="Ig_sub"/>
</dbReference>
<dbReference type="InterPro" id="IPR003598">
    <property type="entry name" value="Ig_sub2"/>
</dbReference>
<feature type="domain" description="Ig-like" evidence="3">
    <location>
        <begin position="877"/>
        <end position="963"/>
    </location>
</feature>
<keyword evidence="4" id="KW-0378">Hydrolase</keyword>
<dbReference type="InterPro" id="IPR050964">
    <property type="entry name" value="Striated_Muscle_Regulatory"/>
</dbReference>
<name>A0A6N4SPH7_CYTH3</name>
<dbReference type="Pfam" id="PF13927">
    <property type="entry name" value="Ig_3"/>
    <property type="match status" value="7"/>
</dbReference>
<feature type="domain" description="Ig-like" evidence="3">
    <location>
        <begin position="1506"/>
        <end position="1593"/>
    </location>
</feature>
<feature type="domain" description="Ig-like" evidence="3">
    <location>
        <begin position="968"/>
        <end position="1054"/>
    </location>
</feature>
<feature type="domain" description="Ig-like" evidence="3">
    <location>
        <begin position="1598"/>
        <end position="1685"/>
    </location>
</feature>
<dbReference type="SMART" id="SM00409">
    <property type="entry name" value="IG"/>
    <property type="match status" value="15"/>
</dbReference>
<dbReference type="InterPro" id="IPR011041">
    <property type="entry name" value="Quinoprot_gluc/sorb_DH_b-prop"/>
</dbReference>
<protein>
    <submittedName>
        <fullName evidence="4">CHU large protein uncharacterized</fullName>
        <ecNumber evidence="4">3.2.1.-</ecNumber>
    </submittedName>
</protein>
<feature type="domain" description="Ig-like" evidence="3">
    <location>
        <begin position="1059"/>
        <end position="1145"/>
    </location>
</feature>
<feature type="domain" description="Ig-like" evidence="3">
    <location>
        <begin position="786"/>
        <end position="872"/>
    </location>
</feature>
<dbReference type="Gene3D" id="2.60.40.10">
    <property type="entry name" value="Immunoglobulins"/>
    <property type="match status" value="15"/>
</dbReference>
<dbReference type="CDD" id="cd00096">
    <property type="entry name" value="Ig"/>
    <property type="match status" value="3"/>
</dbReference>
<keyword evidence="5" id="KW-1185">Reference proteome</keyword>
<keyword evidence="1" id="KW-0677">Repeat</keyword>
<dbReference type="InterPro" id="IPR026444">
    <property type="entry name" value="Secre_tail"/>
</dbReference>
<dbReference type="SMART" id="SM00408">
    <property type="entry name" value="IGc2"/>
    <property type="match status" value="6"/>
</dbReference>
<dbReference type="InterPro" id="IPR036179">
    <property type="entry name" value="Ig-like_dom_sf"/>
</dbReference>
<proteinExistence type="predicted"/>
<dbReference type="SUPFAM" id="SSF50952">
    <property type="entry name" value="Soluble quinoprotein glucose dehydrogenase"/>
    <property type="match status" value="1"/>
</dbReference>
<organism evidence="4 5">
    <name type="scientific">Cytophaga hutchinsonii (strain ATCC 33406 / DSM 1761 / CIP 103989 / NBRC 15051 / NCIMB 9469 / D465)</name>
    <dbReference type="NCBI Taxonomy" id="269798"/>
    <lineage>
        <taxon>Bacteria</taxon>
        <taxon>Pseudomonadati</taxon>
        <taxon>Bacteroidota</taxon>
        <taxon>Cytophagia</taxon>
        <taxon>Cytophagales</taxon>
        <taxon>Cytophagaceae</taxon>
        <taxon>Cytophaga</taxon>
    </lineage>
</organism>
<dbReference type="PROSITE" id="PS50835">
    <property type="entry name" value="IG_LIKE"/>
    <property type="match status" value="12"/>
</dbReference>
<feature type="chain" id="PRO_5026859918" evidence="2">
    <location>
        <begin position="37"/>
        <end position="1969"/>
    </location>
</feature>
<accession>A0A6N4SPH7</accession>
<dbReference type="GO" id="GO:0016798">
    <property type="term" value="F:hydrolase activity, acting on glycosyl bonds"/>
    <property type="evidence" value="ECO:0007669"/>
    <property type="project" value="UniProtKB-KW"/>
</dbReference>
<feature type="domain" description="Ig-like" evidence="3">
    <location>
        <begin position="1786"/>
        <end position="1872"/>
    </location>
</feature>
<feature type="domain" description="Ig-like" evidence="3">
    <location>
        <begin position="605"/>
        <end position="691"/>
    </location>
</feature>
<dbReference type="Proteomes" id="UP000001822">
    <property type="component" value="Chromosome"/>
</dbReference>
<evidence type="ECO:0000256" key="1">
    <source>
        <dbReference type="ARBA" id="ARBA00022737"/>
    </source>
</evidence>
<dbReference type="Pfam" id="PF18962">
    <property type="entry name" value="Por_Secre_tail"/>
    <property type="match status" value="1"/>
</dbReference>
<dbReference type="InterPro" id="IPR013783">
    <property type="entry name" value="Ig-like_fold"/>
</dbReference>
<dbReference type="Pfam" id="PF07679">
    <property type="entry name" value="I-set"/>
    <property type="match status" value="1"/>
</dbReference>
<feature type="signal peptide" evidence="2">
    <location>
        <begin position="1"/>
        <end position="36"/>
    </location>
</feature>
<keyword evidence="4" id="KW-0326">Glycosidase</keyword>
<dbReference type="InterPro" id="IPR007110">
    <property type="entry name" value="Ig-like_dom"/>
</dbReference>
<evidence type="ECO:0000313" key="5">
    <source>
        <dbReference type="Proteomes" id="UP000001822"/>
    </source>
</evidence>
<reference evidence="4 5" key="1">
    <citation type="journal article" date="2007" name="Appl. Environ. Microbiol.">
        <title>Genome sequence of the cellulolytic gliding bacterium Cytophaga hutchinsonii.</title>
        <authorList>
            <person name="Xie G."/>
            <person name="Bruce D.C."/>
            <person name="Challacombe J.F."/>
            <person name="Chertkov O."/>
            <person name="Detter J.C."/>
            <person name="Gilna P."/>
            <person name="Han C.S."/>
            <person name="Lucas S."/>
            <person name="Misra M."/>
            <person name="Myers G.L."/>
            <person name="Richardson P."/>
            <person name="Tapia R."/>
            <person name="Thayer N."/>
            <person name="Thompson L.S."/>
            <person name="Brettin T.S."/>
            <person name="Henrissat B."/>
            <person name="Wilson D.B."/>
            <person name="McBride M.J."/>
        </authorList>
    </citation>
    <scope>NUCLEOTIDE SEQUENCE [LARGE SCALE GENOMIC DNA]</scope>
    <source>
        <strain evidence="5">ATCC 33406 / DSM 1761 / CIP 103989 / NBRC 15051 / NCIMB 9469 / D465</strain>
    </source>
</reference>
<dbReference type="EMBL" id="CP000383">
    <property type="protein sequence ID" value="ABG58217.1"/>
    <property type="molecule type" value="Genomic_DNA"/>
</dbReference>
<dbReference type="NCBIfam" id="TIGR04183">
    <property type="entry name" value="Por_Secre_tail"/>
    <property type="match status" value="1"/>
</dbReference>
<evidence type="ECO:0000313" key="4">
    <source>
        <dbReference type="EMBL" id="ABG58217.1"/>
    </source>
</evidence>
<feature type="domain" description="Ig-like" evidence="3">
    <location>
        <begin position="1150"/>
        <end position="1236"/>
    </location>
</feature>
<dbReference type="EC" id="3.2.1.-" evidence="4"/>
<evidence type="ECO:0000256" key="2">
    <source>
        <dbReference type="SAM" id="SignalP"/>
    </source>
</evidence>
<feature type="domain" description="Ig-like" evidence="3">
    <location>
        <begin position="1241"/>
        <end position="1312"/>
    </location>
</feature>
<dbReference type="PANTHER" id="PTHR13817:SF73">
    <property type="entry name" value="FIBRONECTIN TYPE-III DOMAIN-CONTAINING PROTEIN"/>
    <property type="match status" value="1"/>
</dbReference>
<keyword evidence="2" id="KW-0732">Signal</keyword>
<dbReference type="SUPFAM" id="SSF48726">
    <property type="entry name" value="Immunoglobulin"/>
    <property type="match status" value="15"/>
</dbReference>
<dbReference type="KEGG" id="chu:CHU_0938"/>